<organism evidence="2 3">
    <name type="scientific">Cyclotella atomus</name>
    <dbReference type="NCBI Taxonomy" id="382360"/>
    <lineage>
        <taxon>Eukaryota</taxon>
        <taxon>Sar</taxon>
        <taxon>Stramenopiles</taxon>
        <taxon>Ochrophyta</taxon>
        <taxon>Bacillariophyta</taxon>
        <taxon>Coscinodiscophyceae</taxon>
        <taxon>Thalassiosirophycidae</taxon>
        <taxon>Stephanodiscales</taxon>
        <taxon>Stephanodiscaceae</taxon>
        <taxon>Cyclotella</taxon>
    </lineage>
</organism>
<feature type="region of interest" description="Disordered" evidence="1">
    <location>
        <begin position="34"/>
        <end position="196"/>
    </location>
</feature>
<feature type="region of interest" description="Disordered" evidence="1">
    <location>
        <begin position="227"/>
        <end position="383"/>
    </location>
</feature>
<feature type="compositionally biased region" description="Polar residues" evidence="1">
    <location>
        <begin position="164"/>
        <end position="175"/>
    </location>
</feature>
<feature type="compositionally biased region" description="Polar residues" evidence="1">
    <location>
        <begin position="86"/>
        <end position="95"/>
    </location>
</feature>
<feature type="compositionally biased region" description="Basic residues" evidence="1">
    <location>
        <begin position="335"/>
        <end position="346"/>
    </location>
</feature>
<dbReference type="Proteomes" id="UP001530400">
    <property type="component" value="Unassembled WGS sequence"/>
</dbReference>
<evidence type="ECO:0000256" key="1">
    <source>
        <dbReference type="SAM" id="MobiDB-lite"/>
    </source>
</evidence>
<dbReference type="AlphaFoldDB" id="A0ABD3QHP7"/>
<feature type="compositionally biased region" description="Basic and acidic residues" evidence="1">
    <location>
        <begin position="230"/>
        <end position="243"/>
    </location>
</feature>
<feature type="compositionally biased region" description="Polar residues" evidence="1">
    <location>
        <begin position="259"/>
        <end position="271"/>
    </location>
</feature>
<feature type="compositionally biased region" description="Basic and acidic residues" evidence="1">
    <location>
        <begin position="53"/>
        <end position="66"/>
    </location>
</feature>
<evidence type="ECO:0000313" key="3">
    <source>
        <dbReference type="Proteomes" id="UP001530400"/>
    </source>
</evidence>
<feature type="compositionally biased region" description="Basic and acidic residues" evidence="1">
    <location>
        <begin position="302"/>
        <end position="316"/>
    </location>
</feature>
<keyword evidence="3" id="KW-1185">Reference proteome</keyword>
<name>A0ABD3QHP7_9STRA</name>
<proteinExistence type="predicted"/>
<feature type="compositionally biased region" description="Basic and acidic residues" evidence="1">
    <location>
        <begin position="135"/>
        <end position="154"/>
    </location>
</feature>
<feature type="compositionally biased region" description="Polar residues" evidence="1">
    <location>
        <begin position="121"/>
        <end position="130"/>
    </location>
</feature>
<accession>A0ABD3QHP7</accession>
<dbReference type="EMBL" id="JALLPJ020000177">
    <property type="protein sequence ID" value="KAL3799699.1"/>
    <property type="molecule type" value="Genomic_DNA"/>
</dbReference>
<gene>
    <name evidence="2" type="ORF">ACHAWO_002883</name>
</gene>
<evidence type="ECO:0000313" key="2">
    <source>
        <dbReference type="EMBL" id="KAL3799699.1"/>
    </source>
</evidence>
<sequence length="420" mass="45926">MMPPRRSTRGQRTSYKKGDFVEFLLNGSLAKGKLIRKSTDSSPSSPLWIVLPDGKHRSEEVPERALGRLIIDYADAKPKRVRRSSTRGTASINSDENTEETGPKDPRISPATKRSTRDSVAGTSSENSGSTKKRKNDDADSIKTRMVTFEDGKQHQRKKPLVATPSNCTEENSNMPPRRSVRRNSGTAGPSLKKGDVVEFTTNGSTVKGKILRKSTKASGTAPIWIVAPDGRRRNEEIPEKDLLVLNETSGPKSKRITRTSTGGTASSYSDDSLEDPAQAPIMRRSTRGSGTGTGSSEEQSESSKKRKSDESDSTNRKSRKVTFSDGKRAAVTAAKKKKADKKKPAGRAGTSYGTRSTRASGGELMSELPPASKPNKLIKTSSVPKLKKDENVKVIKMLTGTLYLYRGETRRAEFVRSKY</sequence>
<protein>
    <submittedName>
        <fullName evidence="2">Uncharacterized protein</fullName>
    </submittedName>
</protein>
<comment type="caution">
    <text evidence="2">The sequence shown here is derived from an EMBL/GenBank/DDBJ whole genome shotgun (WGS) entry which is preliminary data.</text>
</comment>
<reference evidence="2 3" key="1">
    <citation type="submission" date="2024-10" db="EMBL/GenBank/DDBJ databases">
        <title>Updated reference genomes for cyclostephanoid diatoms.</title>
        <authorList>
            <person name="Roberts W.R."/>
            <person name="Alverson A.J."/>
        </authorList>
    </citation>
    <scope>NUCLEOTIDE SEQUENCE [LARGE SCALE GENOMIC DNA]</scope>
    <source>
        <strain evidence="2 3">AJA010-31</strain>
    </source>
</reference>